<evidence type="ECO:0000313" key="4">
    <source>
        <dbReference type="EMBL" id="MBW0145656.1"/>
    </source>
</evidence>
<organism evidence="4 5">
    <name type="scientific">Sphingomicrobium clamense</name>
    <dbReference type="NCBI Taxonomy" id="2851013"/>
    <lineage>
        <taxon>Bacteria</taxon>
        <taxon>Pseudomonadati</taxon>
        <taxon>Pseudomonadota</taxon>
        <taxon>Alphaproteobacteria</taxon>
        <taxon>Sphingomonadales</taxon>
        <taxon>Sphingomonadaceae</taxon>
        <taxon>Sphingomicrobium</taxon>
    </lineage>
</organism>
<feature type="chain" id="PRO_5046115859" evidence="2">
    <location>
        <begin position="21"/>
        <end position="1094"/>
    </location>
</feature>
<evidence type="ECO:0000259" key="3">
    <source>
        <dbReference type="Pfam" id="PF01979"/>
    </source>
</evidence>
<dbReference type="InterPro" id="IPR011659">
    <property type="entry name" value="WD40"/>
</dbReference>
<gene>
    <name evidence="4" type="ORF">KTQ36_10175</name>
</gene>
<comment type="caution">
    <text evidence="4">The sequence shown here is derived from an EMBL/GenBank/DDBJ whole genome shotgun (WGS) entry which is preliminary data.</text>
</comment>
<dbReference type="Pfam" id="PF07676">
    <property type="entry name" value="PD40"/>
    <property type="match status" value="4"/>
</dbReference>
<proteinExistence type="predicted"/>
<accession>A0ABS6V7U9</accession>
<dbReference type="RefSeq" id="WP_218633547.1">
    <property type="nucleotide sequence ID" value="NZ_JAHVAH010000001.1"/>
</dbReference>
<dbReference type="PANTHER" id="PTHR36842:SF1">
    <property type="entry name" value="PROTEIN TOLB"/>
    <property type="match status" value="1"/>
</dbReference>
<feature type="region of interest" description="Disordered" evidence="1">
    <location>
        <begin position="194"/>
        <end position="214"/>
    </location>
</feature>
<feature type="signal peptide" evidence="2">
    <location>
        <begin position="1"/>
        <end position="20"/>
    </location>
</feature>
<dbReference type="EMBL" id="JAHVAH010000001">
    <property type="protein sequence ID" value="MBW0145656.1"/>
    <property type="molecule type" value="Genomic_DNA"/>
</dbReference>
<feature type="domain" description="Amidohydrolase-related" evidence="3">
    <location>
        <begin position="993"/>
        <end position="1055"/>
    </location>
</feature>
<evidence type="ECO:0000256" key="2">
    <source>
        <dbReference type="SAM" id="SignalP"/>
    </source>
</evidence>
<dbReference type="PANTHER" id="PTHR36842">
    <property type="entry name" value="PROTEIN TOLB HOMOLOG"/>
    <property type="match status" value="1"/>
</dbReference>
<evidence type="ECO:0000313" key="5">
    <source>
        <dbReference type="Proteomes" id="UP000698028"/>
    </source>
</evidence>
<feature type="region of interest" description="Disordered" evidence="1">
    <location>
        <begin position="20"/>
        <end position="59"/>
    </location>
</feature>
<name>A0ABS6V7U9_9SPHN</name>
<dbReference type="Pfam" id="PF01979">
    <property type="entry name" value="Amidohydro_1"/>
    <property type="match status" value="1"/>
</dbReference>
<dbReference type="InterPro" id="IPR006680">
    <property type="entry name" value="Amidohydro-rel"/>
</dbReference>
<keyword evidence="2" id="KW-0732">Signal</keyword>
<reference evidence="4 5" key="1">
    <citation type="submission" date="2021-07" db="EMBL/GenBank/DDBJ databases">
        <title>The draft genome sequence of Sphingomicrobium sp. B8.</title>
        <authorList>
            <person name="Mu L."/>
        </authorList>
    </citation>
    <scope>NUCLEOTIDE SEQUENCE [LARGE SCALE GENOMIC DNA]</scope>
    <source>
        <strain evidence="4 5">B8</strain>
    </source>
</reference>
<keyword evidence="5" id="KW-1185">Reference proteome</keyword>
<dbReference type="Proteomes" id="UP000698028">
    <property type="component" value="Unassembled WGS sequence"/>
</dbReference>
<protein>
    <submittedName>
        <fullName evidence="4">Amidohydrolase family protein</fullName>
    </submittedName>
</protein>
<feature type="compositionally biased region" description="Acidic residues" evidence="1">
    <location>
        <begin position="37"/>
        <end position="47"/>
    </location>
</feature>
<sequence length="1094" mass="119615">MKRILLLSAATFALATPAYAQHEHDEGPGPSPALDAAMEEDEAEEEKWDVSTPRGPGENVAIDTTSGTWISLDVSPNGQEIVFDLLGDIYLLPITGGDAVPIASGHQWDMQPVFSPDGSQIAFTSDRSGGDNLWVMNRDGSDPVQVSDESFRLLNQPEWTPDGEYVVGRKHFTSARSLGAGEMWLYHKSGGSGGVQMTKRRTDQKDTGEPAFSPDGRYMYFSDDATPGDTFEYSKDVNGQIYVIRRLDRETGEIETIVSGAGGAIRPTPSPDGTKLAFVRRIRAQSMLMVMDLDSGRITPVTDILDRDMQETWAVHGVYPHMAWTPDGQDIVFWAKGGIHRVNVASRQVSEIPFRVTGSRWVGDVVRFQQDAAPDSFQTKALRFVTVRPDGNSVVFEALGKLHVRDLTTGSTRALTRDTDRMQSYPTFSRDGSQLAWVEWDDQDLSRIMVARGDGSRARALNLPPGHYVEPAFSPDGNHLAYRRTGGGYITSPLYSRDTGLYVKRLSGGEPMRVSRSGADPQWGRDSNRLFFVTGEDDATVLKSVDLETREMQTHFSSEYAGDYRLSPDENWVAFTERFQTYVLPFARSGRTQTLNPKDKSLPQAQVTADVGDWVHWAADSDTLYFAEGPALYRREVVDPASLGDGETEKLADLAITATMAKPSGMLALTGARIITMNGDEVIENGTILIDGDTISAVGPTAAMTYPAGTPSIDVTGKTIIPGLIDAHWHGPMGSGLVIPQQNWSHAASLAYGVTTVQDPSNNSYTVFAASEYQKAGKILAPRIFSTGTILYGATTPFTAQIDSLDDARSHLRRLKSMGAWSVKSYNQPRRDQRQMVIEAARELEMEVMPEGGSLFMHNMTMVADGHTTIEHALPVADIYEDVTDFWGGKEGDDVTAYTPTLNVAYGGPWGEMYWYMTTPVWAEPILGRWVPRGNIDAASRRGTFFPVEENNLKSVAEAAKQLNDVGVLTNIGAHGQREGLGAHWEIWAFELGGMDPIAAIRSATLNPAVTLGLDHQLGSITAGKLADLVVLDANPLDDIKNTRTVNMVMQGGRLFDQNLTTIAGGSGQLEPFWFQTNAGAAYSGGESETDQQD</sequence>
<evidence type="ECO:0000256" key="1">
    <source>
        <dbReference type="SAM" id="MobiDB-lite"/>
    </source>
</evidence>